<feature type="chain" id="PRO_5025556518" evidence="1">
    <location>
        <begin position="20"/>
        <end position="80"/>
    </location>
</feature>
<name>A0A6B0U216_IXORI</name>
<evidence type="ECO:0000256" key="1">
    <source>
        <dbReference type="SAM" id="SignalP"/>
    </source>
</evidence>
<dbReference type="EMBL" id="GIFC01002288">
    <property type="protein sequence ID" value="MXU84371.1"/>
    <property type="molecule type" value="Transcribed_RNA"/>
</dbReference>
<keyword evidence="1" id="KW-0732">Signal</keyword>
<dbReference type="AlphaFoldDB" id="A0A6B0U216"/>
<reference evidence="2" key="1">
    <citation type="submission" date="2019-12" db="EMBL/GenBank/DDBJ databases">
        <title>An insight into the sialome of adult female Ixodes ricinus ticks feeding for 6 days.</title>
        <authorList>
            <person name="Perner J."/>
            <person name="Ribeiro J.M.C."/>
        </authorList>
    </citation>
    <scope>NUCLEOTIDE SEQUENCE</scope>
    <source>
        <strain evidence="2">Semi-engorged</strain>
        <tissue evidence="2">Salivary glands</tissue>
    </source>
</reference>
<feature type="signal peptide" evidence="1">
    <location>
        <begin position="1"/>
        <end position="19"/>
    </location>
</feature>
<protein>
    <submittedName>
        <fullName evidence="2">Putative secreted protein</fullName>
    </submittedName>
</protein>
<sequence length="80" mass="8878">MELMFALALVCSLWRDRHCGRACGQTDSCNAVPSVHGATPFSIMTQEGTCLRLLRARHCAALSIYATKSVTELFDHTSYR</sequence>
<proteinExistence type="predicted"/>
<accession>A0A6B0U216</accession>
<organism evidence="2">
    <name type="scientific">Ixodes ricinus</name>
    <name type="common">Common tick</name>
    <name type="synonym">Acarus ricinus</name>
    <dbReference type="NCBI Taxonomy" id="34613"/>
    <lineage>
        <taxon>Eukaryota</taxon>
        <taxon>Metazoa</taxon>
        <taxon>Ecdysozoa</taxon>
        <taxon>Arthropoda</taxon>
        <taxon>Chelicerata</taxon>
        <taxon>Arachnida</taxon>
        <taxon>Acari</taxon>
        <taxon>Parasitiformes</taxon>
        <taxon>Ixodida</taxon>
        <taxon>Ixodoidea</taxon>
        <taxon>Ixodidae</taxon>
        <taxon>Ixodinae</taxon>
        <taxon>Ixodes</taxon>
    </lineage>
</organism>
<evidence type="ECO:0000313" key="2">
    <source>
        <dbReference type="EMBL" id="MXU84371.1"/>
    </source>
</evidence>